<organism evidence="2 3">
    <name type="scientific">Erwinia aphidicola</name>
    <dbReference type="NCBI Taxonomy" id="68334"/>
    <lineage>
        <taxon>Bacteria</taxon>
        <taxon>Pseudomonadati</taxon>
        <taxon>Pseudomonadota</taxon>
        <taxon>Gammaproteobacteria</taxon>
        <taxon>Enterobacterales</taxon>
        <taxon>Erwiniaceae</taxon>
        <taxon>Erwinia</taxon>
    </lineage>
</organism>
<evidence type="ECO:0000313" key="3">
    <source>
        <dbReference type="Proteomes" id="UP001306592"/>
    </source>
</evidence>
<dbReference type="Pfam" id="PF22479">
    <property type="entry name" value="Pam3_gp18"/>
    <property type="match status" value="1"/>
</dbReference>
<evidence type="ECO:0000313" key="2">
    <source>
        <dbReference type="EMBL" id="MEI2684621.1"/>
    </source>
</evidence>
<gene>
    <name evidence="2" type="ORF">V8N49_23695</name>
</gene>
<sequence>MSITEIPLSPDNQQFSIQIGSGNFRVRVIWRDDAGWVMDLQDSSGEDIIAGIPLVTGVDLLAQYKYIGLGFALVCLCDAAVQEYPTKSDLGSASHLYVITE</sequence>
<name>A0ABU8DMQ1_ERWAP</name>
<reference evidence="2 3" key="1">
    <citation type="submission" date="2024-02" db="EMBL/GenBank/DDBJ databases">
        <title>First report Erwinia aphidicola in onion in Chile.</title>
        <authorList>
            <person name="Valenzuela M."/>
            <person name="Pena M."/>
            <person name="Dutta B."/>
        </authorList>
    </citation>
    <scope>NUCLEOTIDE SEQUENCE [LARGE SCALE GENOMIC DNA]</scope>
    <source>
        <strain evidence="2 3">QCJ3A</strain>
    </source>
</reference>
<accession>A0ABU8DMQ1</accession>
<dbReference type="Proteomes" id="UP001306592">
    <property type="component" value="Unassembled WGS sequence"/>
</dbReference>
<keyword evidence="3" id="KW-1185">Reference proteome</keyword>
<protein>
    <recommendedName>
        <fullName evidence="1">Cyanophage baseplate Pam3 plug gp18 domain-containing protein</fullName>
    </recommendedName>
</protein>
<dbReference type="RefSeq" id="WP_336204438.1">
    <property type="nucleotide sequence ID" value="NZ_JBANEI010000036.1"/>
</dbReference>
<proteinExistence type="predicted"/>
<dbReference type="EMBL" id="JBANEI010000036">
    <property type="protein sequence ID" value="MEI2684621.1"/>
    <property type="molecule type" value="Genomic_DNA"/>
</dbReference>
<evidence type="ECO:0000259" key="1">
    <source>
        <dbReference type="Pfam" id="PF22479"/>
    </source>
</evidence>
<dbReference type="InterPro" id="IPR054252">
    <property type="entry name" value="Pam3_gp18"/>
</dbReference>
<comment type="caution">
    <text evidence="2">The sequence shown here is derived from an EMBL/GenBank/DDBJ whole genome shotgun (WGS) entry which is preliminary data.</text>
</comment>
<feature type="domain" description="Cyanophage baseplate Pam3 plug gp18" evidence="1">
    <location>
        <begin position="4"/>
        <end position="101"/>
    </location>
</feature>